<dbReference type="Gene3D" id="3.30.70.1070">
    <property type="entry name" value="Sporulation related repeat"/>
    <property type="match status" value="1"/>
</dbReference>
<dbReference type="SUPFAM" id="SSF110997">
    <property type="entry name" value="Sporulation related repeat"/>
    <property type="match status" value="1"/>
</dbReference>
<keyword evidence="5" id="KW-1185">Reference proteome</keyword>
<evidence type="ECO:0000313" key="4">
    <source>
        <dbReference type="EMBL" id="MFC0477471.1"/>
    </source>
</evidence>
<sequence length="260" mass="28740">MVKIFLDPGHGGTDPGATGNGLQEKNITLSIASTIRNFLINEYENVEVQMSRTGDQTVSLISRTNAANSWGADFFLSIHVNAGGGTGFESYVYPDAGAPTTTYRQAIHEEVLKVVNFSNRGQKQADFHVLRETNMDAVLTENGFIDNTSDAEKLRSPAFITSLARGHTNGLARAFNLRRKTTPDPSTGQRVYRVQIGAFRNRENAERLAERAVAKGFETYVYQEDGLFKVQIGAFADRKRAEELANRAEREGFDAFVHQG</sequence>
<feature type="region of interest" description="Disordered" evidence="2">
    <location>
        <begin position="1"/>
        <end position="22"/>
    </location>
</feature>
<dbReference type="EMBL" id="JBHLUU010000122">
    <property type="protein sequence ID" value="MFC0477471.1"/>
    <property type="molecule type" value="Genomic_DNA"/>
</dbReference>
<keyword evidence="1 4" id="KW-0378">Hydrolase</keyword>
<proteinExistence type="predicted"/>
<dbReference type="InterPro" id="IPR007730">
    <property type="entry name" value="SPOR-like_dom"/>
</dbReference>
<evidence type="ECO:0000256" key="1">
    <source>
        <dbReference type="ARBA" id="ARBA00022801"/>
    </source>
</evidence>
<name>A0ABV6KVX8_9BACI</name>
<reference evidence="4 5" key="1">
    <citation type="submission" date="2024-09" db="EMBL/GenBank/DDBJ databases">
        <authorList>
            <person name="Sun Q."/>
            <person name="Mori K."/>
        </authorList>
    </citation>
    <scope>NUCLEOTIDE SEQUENCE [LARGE SCALE GENOMIC DNA]</scope>
    <source>
        <strain evidence="4 5">CGMCC 1.9126</strain>
    </source>
</reference>
<dbReference type="Gene3D" id="3.40.630.40">
    <property type="entry name" value="Zn-dependent exopeptidases"/>
    <property type="match status" value="1"/>
</dbReference>
<dbReference type="EC" id="3.5.1.28" evidence="4"/>
<feature type="domain" description="SPOR" evidence="3">
    <location>
        <begin position="186"/>
        <end position="260"/>
    </location>
</feature>
<evidence type="ECO:0000256" key="2">
    <source>
        <dbReference type="SAM" id="MobiDB-lite"/>
    </source>
</evidence>
<dbReference type="InterPro" id="IPR036680">
    <property type="entry name" value="SPOR-like_sf"/>
</dbReference>
<gene>
    <name evidence="4" type="ORF">ACFFHF_19975</name>
</gene>
<dbReference type="Proteomes" id="UP001589738">
    <property type="component" value="Unassembled WGS sequence"/>
</dbReference>
<dbReference type="InterPro" id="IPR050695">
    <property type="entry name" value="N-acetylmuramoyl_amidase_3"/>
</dbReference>
<protein>
    <submittedName>
        <fullName evidence="4">N-acetylmuramoyl-L-alanine amidase</fullName>
        <ecNumber evidence="4">3.5.1.28</ecNumber>
    </submittedName>
</protein>
<organism evidence="4 5">
    <name type="scientific">Robertmurraya beringensis</name>
    <dbReference type="NCBI Taxonomy" id="641660"/>
    <lineage>
        <taxon>Bacteria</taxon>
        <taxon>Bacillati</taxon>
        <taxon>Bacillota</taxon>
        <taxon>Bacilli</taxon>
        <taxon>Bacillales</taxon>
        <taxon>Bacillaceae</taxon>
        <taxon>Robertmurraya</taxon>
    </lineage>
</organism>
<dbReference type="Pfam" id="PF05036">
    <property type="entry name" value="SPOR"/>
    <property type="match status" value="1"/>
</dbReference>
<dbReference type="Pfam" id="PF01520">
    <property type="entry name" value="Amidase_3"/>
    <property type="match status" value="1"/>
</dbReference>
<dbReference type="GO" id="GO:0008745">
    <property type="term" value="F:N-acetylmuramoyl-L-alanine amidase activity"/>
    <property type="evidence" value="ECO:0007669"/>
    <property type="project" value="UniProtKB-EC"/>
</dbReference>
<dbReference type="PROSITE" id="PS51724">
    <property type="entry name" value="SPOR"/>
    <property type="match status" value="1"/>
</dbReference>
<accession>A0ABV6KVX8</accession>
<comment type="caution">
    <text evidence="4">The sequence shown here is derived from an EMBL/GenBank/DDBJ whole genome shotgun (WGS) entry which is preliminary data.</text>
</comment>
<dbReference type="SMART" id="SM00646">
    <property type="entry name" value="Ami_3"/>
    <property type="match status" value="1"/>
</dbReference>
<dbReference type="PANTHER" id="PTHR30404:SF0">
    <property type="entry name" value="N-ACETYLMURAMOYL-L-ALANINE AMIDASE AMIC"/>
    <property type="match status" value="1"/>
</dbReference>
<evidence type="ECO:0000313" key="5">
    <source>
        <dbReference type="Proteomes" id="UP001589738"/>
    </source>
</evidence>
<dbReference type="SUPFAM" id="SSF53187">
    <property type="entry name" value="Zn-dependent exopeptidases"/>
    <property type="match status" value="1"/>
</dbReference>
<dbReference type="CDD" id="cd02696">
    <property type="entry name" value="MurNAc-LAA"/>
    <property type="match status" value="1"/>
</dbReference>
<dbReference type="PANTHER" id="PTHR30404">
    <property type="entry name" value="N-ACETYLMURAMOYL-L-ALANINE AMIDASE"/>
    <property type="match status" value="1"/>
</dbReference>
<dbReference type="InterPro" id="IPR002508">
    <property type="entry name" value="MurNAc-LAA_cat"/>
</dbReference>
<dbReference type="RefSeq" id="WP_377058901.1">
    <property type="nucleotide sequence ID" value="NZ_JBHLUU010000122.1"/>
</dbReference>
<evidence type="ECO:0000259" key="3">
    <source>
        <dbReference type="PROSITE" id="PS51724"/>
    </source>
</evidence>